<sequence>MLLSLPRWYSWFFWIGALSVGLISLRTLVLPLDVVMPAMAHYLADVPLGLQAHIIAAPLALILAPFQLWRSLRARRPVLHRWTGRAYGLAVLVAAIGSLVMVPHFTGSTFAALGFVALAVLWIGFTALGIAKARAGDLSAHRRWILRSVALTFAAVTLRLIMAPLMAMGWELNDTYLITAWGSWLINLAVLEVWQARRLQPA</sequence>
<keyword evidence="1" id="KW-0472">Membrane</keyword>
<reference evidence="2 3" key="1">
    <citation type="submission" date="2022-10" db="EMBL/GenBank/DDBJ databases">
        <title>Pararhodobacter sp. nov., isolated from marine algae.</title>
        <authorList>
            <person name="Choi B.J."/>
            <person name="Kim J.M."/>
            <person name="Lee J.K."/>
            <person name="Choi D.G."/>
            <person name="Jeon C.O."/>
        </authorList>
    </citation>
    <scope>NUCLEOTIDE SEQUENCE [LARGE SCALE GENOMIC DNA]</scope>
    <source>
        <strain evidence="2 3">ZQ420</strain>
    </source>
</reference>
<feature type="transmembrane region" description="Helical" evidence="1">
    <location>
        <begin position="111"/>
        <end position="132"/>
    </location>
</feature>
<dbReference type="InterPro" id="IPR018750">
    <property type="entry name" value="DUF2306_membrane"/>
</dbReference>
<feature type="transmembrane region" description="Helical" evidence="1">
    <location>
        <begin position="12"/>
        <end position="30"/>
    </location>
</feature>
<keyword evidence="1" id="KW-0812">Transmembrane</keyword>
<evidence type="ECO:0000313" key="3">
    <source>
        <dbReference type="Proteomes" id="UP001208938"/>
    </source>
</evidence>
<organism evidence="2 3">
    <name type="scientific">Pararhodobacter zhoushanensis</name>
    <dbReference type="NCBI Taxonomy" id="2479545"/>
    <lineage>
        <taxon>Bacteria</taxon>
        <taxon>Pseudomonadati</taxon>
        <taxon>Pseudomonadota</taxon>
        <taxon>Alphaproteobacteria</taxon>
        <taxon>Rhodobacterales</taxon>
        <taxon>Paracoccaceae</taxon>
        <taxon>Pararhodobacter</taxon>
    </lineage>
</organism>
<evidence type="ECO:0000256" key="1">
    <source>
        <dbReference type="SAM" id="Phobius"/>
    </source>
</evidence>
<dbReference type="Proteomes" id="UP001208938">
    <property type="component" value="Unassembled WGS sequence"/>
</dbReference>
<accession>A0ABT3GZ26</accession>
<keyword evidence="1" id="KW-1133">Transmembrane helix</keyword>
<feature type="transmembrane region" description="Helical" evidence="1">
    <location>
        <begin position="144"/>
        <end position="170"/>
    </location>
</feature>
<gene>
    <name evidence="2" type="ORF">OKW52_11200</name>
</gene>
<feature type="transmembrane region" description="Helical" evidence="1">
    <location>
        <begin position="176"/>
        <end position="194"/>
    </location>
</feature>
<keyword evidence="3" id="KW-1185">Reference proteome</keyword>
<comment type="caution">
    <text evidence="2">The sequence shown here is derived from an EMBL/GenBank/DDBJ whole genome shotgun (WGS) entry which is preliminary data.</text>
</comment>
<evidence type="ECO:0000313" key="2">
    <source>
        <dbReference type="EMBL" id="MCW1932804.1"/>
    </source>
</evidence>
<feature type="transmembrane region" description="Helical" evidence="1">
    <location>
        <begin position="86"/>
        <end position="105"/>
    </location>
</feature>
<dbReference type="RefSeq" id="WP_264505775.1">
    <property type="nucleotide sequence ID" value="NZ_JAPDFL010000001.1"/>
</dbReference>
<protein>
    <submittedName>
        <fullName evidence="2">DUF2306 domain-containing protein</fullName>
    </submittedName>
</protein>
<dbReference type="EMBL" id="JAPDFL010000001">
    <property type="protein sequence ID" value="MCW1932804.1"/>
    <property type="molecule type" value="Genomic_DNA"/>
</dbReference>
<name>A0ABT3GZ26_9RHOB</name>
<feature type="transmembrane region" description="Helical" evidence="1">
    <location>
        <begin position="50"/>
        <end position="66"/>
    </location>
</feature>
<dbReference type="Pfam" id="PF10067">
    <property type="entry name" value="DUF2306"/>
    <property type="match status" value="1"/>
</dbReference>
<proteinExistence type="predicted"/>